<name>A0A163RV84_9CELL</name>
<dbReference type="PATRIC" id="fig|43678.3.peg.1634"/>
<keyword evidence="5" id="KW-1185">Reference proteome</keyword>
<comment type="caution">
    <text evidence="2">The sequence shown here is derived from an EMBL/GenBank/DDBJ whole genome shotgun (WGS) entry which is preliminary data.</text>
</comment>
<keyword evidence="1" id="KW-0472">Membrane</keyword>
<dbReference type="Proteomes" id="UP000093412">
    <property type="component" value="Unassembled WGS sequence"/>
</dbReference>
<evidence type="ECO:0000313" key="2">
    <source>
        <dbReference type="EMBL" id="KZM35731.1"/>
    </source>
</evidence>
<dbReference type="EMBL" id="MAQA01000031">
    <property type="protein sequence ID" value="OCI30683.1"/>
    <property type="molecule type" value="Genomic_DNA"/>
</dbReference>
<dbReference type="STRING" id="43678.OJAG_15600"/>
<dbReference type="OrthoDB" id="9941539at2"/>
<protein>
    <submittedName>
        <fullName evidence="2">Uncharacterized protein</fullName>
    </submittedName>
</protein>
<dbReference type="RefSeq" id="WP_056764641.1">
    <property type="nucleotide sequence ID" value="NZ_LRIE01000066.1"/>
</dbReference>
<sequence>MPTFLSGSSTFGAFMIDCLAWVAGALGAAPGRVGAIATRAEAVITGWGWTGPAGEMAERIAYTPLRVAVALFLVMAVAAVAALVSSVLTRRAR</sequence>
<feature type="transmembrane region" description="Helical" evidence="1">
    <location>
        <begin position="66"/>
        <end position="88"/>
    </location>
</feature>
<dbReference type="EMBL" id="LRIE01000066">
    <property type="protein sequence ID" value="KZM35731.1"/>
    <property type="molecule type" value="Genomic_DNA"/>
</dbReference>
<proteinExistence type="predicted"/>
<keyword evidence="1" id="KW-1133">Transmembrane helix</keyword>
<dbReference type="AlphaFoldDB" id="A0A163RV84"/>
<keyword evidence="1" id="KW-0812">Transmembrane</keyword>
<accession>A0A163RV84</accession>
<evidence type="ECO:0000313" key="5">
    <source>
        <dbReference type="Proteomes" id="UP000093412"/>
    </source>
</evidence>
<reference evidence="2 4" key="1">
    <citation type="submission" date="2016-01" db="EMBL/GenBank/DDBJ databases">
        <title>Genome sequence of Oerskovia enterophila VJag, an agar and cellulose degrading bacterium.</title>
        <authorList>
            <person name="Poehlein A."/>
            <person name="Jag V."/>
            <person name="Bengelsdorf F."/>
            <person name="Duerre P."/>
            <person name="Daniel R."/>
        </authorList>
    </citation>
    <scope>NUCLEOTIDE SEQUENCE [LARGE SCALE GENOMIC DNA]</scope>
    <source>
        <strain evidence="2 4">VJag</strain>
    </source>
</reference>
<reference evidence="3 5" key="2">
    <citation type="submission" date="2016-06" db="EMBL/GenBank/DDBJ databases">
        <title>Genome sequence of Oerskovia enterophila DSM 43852.</title>
        <authorList>
            <person name="Poehlein A."/>
            <person name="Jag V."/>
            <person name="Bengelsdorf F.R."/>
            <person name="Daniel R."/>
            <person name="Duerre P."/>
        </authorList>
    </citation>
    <scope>NUCLEOTIDE SEQUENCE [LARGE SCALE GENOMIC DNA]</scope>
    <source>
        <strain evidence="3 5">DSM 43852</strain>
    </source>
</reference>
<gene>
    <name evidence="3" type="ORF">OERS_26630</name>
    <name evidence="2" type="ORF">OJAG_15600</name>
</gene>
<organism evidence="2 4">
    <name type="scientific">Oerskovia enterophila</name>
    <dbReference type="NCBI Taxonomy" id="43678"/>
    <lineage>
        <taxon>Bacteria</taxon>
        <taxon>Bacillati</taxon>
        <taxon>Actinomycetota</taxon>
        <taxon>Actinomycetes</taxon>
        <taxon>Micrococcales</taxon>
        <taxon>Cellulomonadaceae</taxon>
        <taxon>Oerskovia</taxon>
    </lineage>
</organism>
<dbReference type="Proteomes" id="UP000076447">
    <property type="component" value="Unassembled WGS sequence"/>
</dbReference>
<evidence type="ECO:0000313" key="4">
    <source>
        <dbReference type="Proteomes" id="UP000076447"/>
    </source>
</evidence>
<evidence type="ECO:0000256" key="1">
    <source>
        <dbReference type="SAM" id="Phobius"/>
    </source>
</evidence>
<evidence type="ECO:0000313" key="3">
    <source>
        <dbReference type="EMBL" id="OCI30683.1"/>
    </source>
</evidence>